<dbReference type="KEGG" id="ptrh:RsTaC01_0206"/>
<reference evidence="1" key="1">
    <citation type="journal article" date="2023" name="ISME J.">
        <title>Emergence of putative energy parasites within Clostridia revealed by genome analysis of a novel endosymbiotic clade.</title>
        <authorList>
            <person name="Takahashi K."/>
            <person name="Kuwahara H."/>
            <person name="Horikawa Y."/>
            <person name="Izawa K."/>
            <person name="Kato D."/>
            <person name="Inagaki T."/>
            <person name="Yuki M."/>
            <person name="Ohkuma M."/>
            <person name="Hongoh Y."/>
        </authorList>
    </citation>
    <scope>NUCLEOTIDE SEQUENCE</scope>
    <source>
        <strain evidence="1">RsTa-C01</strain>
    </source>
</reference>
<proteinExistence type="predicted"/>
<evidence type="ECO:0000313" key="1">
    <source>
        <dbReference type="EMBL" id="BED92473.1"/>
    </source>
</evidence>
<dbReference type="Proteomes" id="UP001335720">
    <property type="component" value="Chromosome"/>
</dbReference>
<dbReference type="AlphaFoldDB" id="A0AA48KXJ6"/>
<protein>
    <submittedName>
        <fullName evidence="1">Uncharacterized protein</fullName>
    </submittedName>
</protein>
<dbReference type="EMBL" id="AP027925">
    <property type="protein sequence ID" value="BED92473.1"/>
    <property type="molecule type" value="Genomic_DNA"/>
</dbReference>
<organism evidence="1">
    <name type="scientific">Candidatus Paraimprobicoccus trichonymphae</name>
    <dbReference type="NCBI Taxonomy" id="3033793"/>
    <lineage>
        <taxon>Bacteria</taxon>
        <taxon>Bacillati</taxon>
        <taxon>Bacillota</taxon>
        <taxon>Clostridia</taxon>
        <taxon>Candidatus Paraimprobicoccus</taxon>
    </lineage>
</organism>
<accession>A0AA48KXJ6</accession>
<name>A0AA48KXJ6_9FIRM</name>
<gene>
    <name evidence="1" type="ORF">RsTaC01_0206</name>
</gene>
<sequence>MAIIEIISFLGAMGLLSGAGYGFTHMTGVELKSETVVINSENNLTSNNTNNEDINNSAYTKEVLRVFIPEAEKRELRELTRSISLKGIGIESKDDEEFHGSHNFRAILINQILIKVAQLGRESGLNDAEIDRLKLNTYAMICDICRSEFWNARKHDLYSNNFEDLSLKFNPNDNRDYMEQIHGDIINPRINIQSGVMYGVTNGNVSFYPD</sequence>